<dbReference type="InterPro" id="IPR055170">
    <property type="entry name" value="GFO_IDH_MocA-like_dom"/>
</dbReference>
<dbReference type="Gene3D" id="3.40.50.720">
    <property type="entry name" value="NAD(P)-binding Rossmann-like Domain"/>
    <property type="match status" value="1"/>
</dbReference>
<dbReference type="InterPro" id="IPR036291">
    <property type="entry name" value="NAD(P)-bd_dom_sf"/>
</dbReference>
<dbReference type="EMBL" id="CP001322">
    <property type="protein sequence ID" value="ACL03490.1"/>
    <property type="molecule type" value="Genomic_DNA"/>
</dbReference>
<accession>B8FFT5</accession>
<dbReference type="eggNOG" id="COG0673">
    <property type="taxonomic scope" value="Bacteria"/>
</dbReference>
<dbReference type="Gene3D" id="3.30.360.10">
    <property type="entry name" value="Dihydrodipicolinate Reductase, domain 2"/>
    <property type="match status" value="1"/>
</dbReference>
<dbReference type="SUPFAM" id="SSF51735">
    <property type="entry name" value="NAD(P)-binding Rossmann-fold domains"/>
    <property type="match status" value="1"/>
</dbReference>
<dbReference type="PANTHER" id="PTHR43377:SF1">
    <property type="entry name" value="BILIVERDIN REDUCTASE A"/>
    <property type="match status" value="1"/>
</dbReference>
<dbReference type="GO" id="GO:0000166">
    <property type="term" value="F:nucleotide binding"/>
    <property type="evidence" value="ECO:0007669"/>
    <property type="project" value="InterPro"/>
</dbReference>
<feature type="domain" description="Gfo/Idh/MocA-like oxidoreductase N-terminal" evidence="1">
    <location>
        <begin position="5"/>
        <end position="120"/>
    </location>
</feature>
<dbReference type="InterPro" id="IPR051450">
    <property type="entry name" value="Gfo/Idh/MocA_Oxidoreductases"/>
</dbReference>
<dbReference type="RefSeq" id="WP_012610924.1">
    <property type="nucleotide sequence ID" value="NC_011768.1"/>
</dbReference>
<dbReference type="Proteomes" id="UP000000739">
    <property type="component" value="Chromosome"/>
</dbReference>
<reference evidence="3 4" key="1">
    <citation type="journal article" date="2012" name="Environ. Microbiol.">
        <title>The genome sequence of Desulfatibacillum alkenivorans AK-01: a blueprint for anaerobic alkane oxidation.</title>
        <authorList>
            <person name="Callaghan A.V."/>
            <person name="Morris B.E."/>
            <person name="Pereira I.A."/>
            <person name="McInerney M.J."/>
            <person name="Austin R.N."/>
            <person name="Groves J.T."/>
            <person name="Kukor J.J."/>
            <person name="Suflita J.M."/>
            <person name="Young L.Y."/>
            <person name="Zylstra G.J."/>
            <person name="Wawrik B."/>
        </authorList>
    </citation>
    <scope>NUCLEOTIDE SEQUENCE [LARGE SCALE GENOMIC DNA]</scope>
    <source>
        <strain evidence="3 4">AK-01</strain>
    </source>
</reference>
<protein>
    <submittedName>
        <fullName evidence="3">Oxidoreductase domain protein</fullName>
    </submittedName>
</protein>
<name>B8FFT5_DESAL</name>
<gene>
    <name evidence="3" type="ordered locus">Dalk_1793</name>
</gene>
<evidence type="ECO:0000313" key="3">
    <source>
        <dbReference type="EMBL" id="ACL03490.1"/>
    </source>
</evidence>
<feature type="domain" description="GFO/IDH/MocA-like oxidoreductase" evidence="2">
    <location>
        <begin position="152"/>
        <end position="226"/>
    </location>
</feature>
<dbReference type="Pfam" id="PF22725">
    <property type="entry name" value="GFO_IDH_MocA_C3"/>
    <property type="match status" value="1"/>
</dbReference>
<sequence>MAKLKTAVIGVGYLGKFHAQKYAAHPDAELVGVVDSDREAADRVAKDCGTQAFYDYRDLLGKVNAVSVAVPTGRHFQISKDFLEHEADVLIEKPMTNTLEEADALIDLSEHKGLIIQVGHLERFNPAVLALDGVVKNPLFIEAQRMSSFKPRALNVSVVLDLMIHDIDIIQSLAGARLQNIRSTGVSVVSEHLDVANARLEFENGCVASVTASRMSQNDMRKLRIFQKDACISVDFANRRVAITKPEDKGEEGLGLGAEESTFETADALAAEIGAFINSSIKREAPQVTGQVGRDALATALTIMAQVKQDQK</sequence>
<evidence type="ECO:0000259" key="1">
    <source>
        <dbReference type="Pfam" id="PF01408"/>
    </source>
</evidence>
<dbReference type="PANTHER" id="PTHR43377">
    <property type="entry name" value="BILIVERDIN REDUCTASE A"/>
    <property type="match status" value="1"/>
</dbReference>
<dbReference type="KEGG" id="dal:Dalk_1793"/>
<organism evidence="3 4">
    <name type="scientific">Desulfatibacillum aliphaticivorans</name>
    <dbReference type="NCBI Taxonomy" id="218208"/>
    <lineage>
        <taxon>Bacteria</taxon>
        <taxon>Pseudomonadati</taxon>
        <taxon>Thermodesulfobacteriota</taxon>
        <taxon>Desulfobacteria</taxon>
        <taxon>Desulfobacterales</taxon>
        <taxon>Desulfatibacillaceae</taxon>
        <taxon>Desulfatibacillum</taxon>
    </lineage>
</organism>
<dbReference type="HOGENOM" id="CLU_023194_10_0_7"/>
<dbReference type="AlphaFoldDB" id="B8FFT5"/>
<evidence type="ECO:0000259" key="2">
    <source>
        <dbReference type="Pfam" id="PF22725"/>
    </source>
</evidence>
<dbReference type="SUPFAM" id="SSF55347">
    <property type="entry name" value="Glyceraldehyde-3-phosphate dehydrogenase-like, C-terminal domain"/>
    <property type="match status" value="1"/>
</dbReference>
<dbReference type="InterPro" id="IPR000683">
    <property type="entry name" value="Gfo/Idh/MocA-like_OxRdtase_N"/>
</dbReference>
<keyword evidence="4" id="KW-1185">Reference proteome</keyword>
<dbReference type="Pfam" id="PF01408">
    <property type="entry name" value="GFO_IDH_MocA"/>
    <property type="match status" value="1"/>
</dbReference>
<evidence type="ECO:0000313" key="4">
    <source>
        <dbReference type="Proteomes" id="UP000000739"/>
    </source>
</evidence>
<proteinExistence type="predicted"/>